<sequence>MPIAYTFASFDGRLIVPNWIIPLGQWLTGQRHIDLSGVWPGRTGCIEREAR</sequence>
<name>A0ABW1AV87_9RHOO</name>
<keyword evidence="2" id="KW-1185">Reference proteome</keyword>
<evidence type="ECO:0000313" key="1">
    <source>
        <dbReference type="EMBL" id="MFC5771202.1"/>
    </source>
</evidence>
<comment type="caution">
    <text evidence="1">The sequence shown here is derived from an EMBL/GenBank/DDBJ whole genome shotgun (WGS) entry which is preliminary data.</text>
</comment>
<organism evidence="1 2">
    <name type="scientific">Thauera sinica</name>
    <dbReference type="NCBI Taxonomy" id="2665146"/>
    <lineage>
        <taxon>Bacteria</taxon>
        <taxon>Pseudomonadati</taxon>
        <taxon>Pseudomonadota</taxon>
        <taxon>Betaproteobacteria</taxon>
        <taxon>Rhodocyclales</taxon>
        <taxon>Zoogloeaceae</taxon>
        <taxon>Thauera</taxon>
    </lineage>
</organism>
<dbReference type="Proteomes" id="UP001595974">
    <property type="component" value="Unassembled WGS sequence"/>
</dbReference>
<protein>
    <submittedName>
        <fullName evidence="1">Uncharacterized protein</fullName>
    </submittedName>
</protein>
<dbReference type="RefSeq" id="WP_157748605.1">
    <property type="nucleotide sequence ID" value="NZ_JBHSOG010000092.1"/>
</dbReference>
<reference evidence="2" key="1">
    <citation type="journal article" date="2019" name="Int. J. Syst. Evol. Microbiol.">
        <title>The Global Catalogue of Microorganisms (GCM) 10K type strain sequencing project: providing services to taxonomists for standard genome sequencing and annotation.</title>
        <authorList>
            <consortium name="The Broad Institute Genomics Platform"/>
            <consortium name="The Broad Institute Genome Sequencing Center for Infectious Disease"/>
            <person name="Wu L."/>
            <person name="Ma J."/>
        </authorList>
    </citation>
    <scope>NUCLEOTIDE SEQUENCE [LARGE SCALE GENOMIC DNA]</scope>
    <source>
        <strain evidence="2">SHR3</strain>
    </source>
</reference>
<evidence type="ECO:0000313" key="2">
    <source>
        <dbReference type="Proteomes" id="UP001595974"/>
    </source>
</evidence>
<proteinExistence type="predicted"/>
<gene>
    <name evidence="1" type="ORF">ACFPTN_17620</name>
</gene>
<accession>A0ABW1AV87</accession>
<dbReference type="EMBL" id="JBHSOG010000092">
    <property type="protein sequence ID" value="MFC5771202.1"/>
    <property type="molecule type" value="Genomic_DNA"/>
</dbReference>